<dbReference type="EMBL" id="HE575317">
    <property type="protein sequence ID" value="CCC90041.1"/>
    <property type="molecule type" value="Genomic_DNA"/>
</dbReference>
<evidence type="ECO:0000313" key="2">
    <source>
        <dbReference type="EMBL" id="CCC90041.1"/>
    </source>
</evidence>
<feature type="transmembrane region" description="Helical" evidence="1">
    <location>
        <begin position="12"/>
        <end position="36"/>
    </location>
</feature>
<dbReference type="AlphaFoldDB" id="G0UKY6"/>
<keyword evidence="1" id="KW-1133">Transmembrane helix</keyword>
<proteinExistence type="predicted"/>
<sequence>MGCHHHYTFRNNNIFCLFVSANSVLCIFFIFVFLLLPQCWEEAVVLVFCRRVVCSWTFLTSPRVRRDELLEGFCRRSDRRDVIVRVFRASCCHPKKYLICSMIV</sequence>
<protein>
    <submittedName>
        <fullName evidence="2">Uncharacterized protein</fullName>
    </submittedName>
</protein>
<evidence type="ECO:0000256" key="1">
    <source>
        <dbReference type="SAM" id="Phobius"/>
    </source>
</evidence>
<keyword evidence="1" id="KW-0812">Transmembrane</keyword>
<name>G0UKY6_TRYCI</name>
<organism evidence="2">
    <name type="scientific">Trypanosoma congolense (strain IL3000)</name>
    <dbReference type="NCBI Taxonomy" id="1068625"/>
    <lineage>
        <taxon>Eukaryota</taxon>
        <taxon>Discoba</taxon>
        <taxon>Euglenozoa</taxon>
        <taxon>Kinetoplastea</taxon>
        <taxon>Metakinetoplastina</taxon>
        <taxon>Trypanosomatida</taxon>
        <taxon>Trypanosomatidae</taxon>
        <taxon>Trypanosoma</taxon>
        <taxon>Nannomonas</taxon>
    </lineage>
</organism>
<gene>
    <name evidence="2" type="ORF">TCIL3000_4_1260</name>
</gene>
<keyword evidence="1" id="KW-0472">Membrane</keyword>
<accession>G0UKY6</accession>
<reference evidence="2" key="1">
    <citation type="journal article" date="2012" name="Proc. Natl. Acad. Sci. U.S.A.">
        <title>Antigenic diversity is generated by distinct evolutionary mechanisms in African trypanosome species.</title>
        <authorList>
            <person name="Jackson A.P."/>
            <person name="Berry A."/>
            <person name="Aslett M."/>
            <person name="Allison H.C."/>
            <person name="Burton P."/>
            <person name="Vavrova-Anderson J."/>
            <person name="Brown R."/>
            <person name="Browne H."/>
            <person name="Corton N."/>
            <person name="Hauser H."/>
            <person name="Gamble J."/>
            <person name="Gilderthorp R."/>
            <person name="Marcello L."/>
            <person name="McQuillan J."/>
            <person name="Otto T.D."/>
            <person name="Quail M.A."/>
            <person name="Sanders M.J."/>
            <person name="van Tonder A."/>
            <person name="Ginger M.L."/>
            <person name="Field M.C."/>
            <person name="Barry J.D."/>
            <person name="Hertz-Fowler C."/>
            <person name="Berriman M."/>
        </authorList>
    </citation>
    <scope>NUCLEOTIDE SEQUENCE</scope>
    <source>
        <strain evidence="2">IL3000</strain>
    </source>
</reference>